<accession>A0A178MRA4</accession>
<dbReference type="STRING" id="1437059.A6A05_12475"/>
<sequence>MYSRPRIEAWLGRCDDILDVVERVGAYLAKTEHETFLADDWSVGALCFQIIIIAEASKALAPGLEERRPEVPWRRIWAMRNILAHEYGSIDPHLVWVVATAELDVVRAAMIAEREWLVSL</sequence>
<protein>
    <recommendedName>
        <fullName evidence="8">DUF86 domain-containing protein</fullName>
    </recommendedName>
</protein>
<keyword evidence="1" id="KW-0597">Phosphoprotein</keyword>
<dbReference type="PANTHER" id="PTHR34139:SF1">
    <property type="entry name" value="RNASE MJ1380-RELATED"/>
    <property type="match status" value="1"/>
</dbReference>
<dbReference type="EMBL" id="LWQU01000139">
    <property type="protein sequence ID" value="OAN50474.1"/>
    <property type="molecule type" value="Genomic_DNA"/>
</dbReference>
<evidence type="ECO:0000256" key="5">
    <source>
        <dbReference type="ARBA" id="ARBA00022801"/>
    </source>
</evidence>
<evidence type="ECO:0000256" key="3">
    <source>
        <dbReference type="ARBA" id="ARBA00022722"/>
    </source>
</evidence>
<name>A0A178MRA4_9PROT</name>
<dbReference type="GO" id="GO:0000166">
    <property type="term" value="F:nucleotide binding"/>
    <property type="evidence" value="ECO:0007669"/>
    <property type="project" value="UniProtKB-KW"/>
</dbReference>
<dbReference type="GO" id="GO:0004540">
    <property type="term" value="F:RNA nuclease activity"/>
    <property type="evidence" value="ECO:0007669"/>
    <property type="project" value="InterPro"/>
</dbReference>
<dbReference type="RefSeq" id="WP_068500391.1">
    <property type="nucleotide sequence ID" value="NZ_LWQU01000139.1"/>
</dbReference>
<keyword evidence="5" id="KW-0378">Hydrolase</keyword>
<evidence type="ECO:0000313" key="7">
    <source>
        <dbReference type="Proteomes" id="UP000078543"/>
    </source>
</evidence>
<evidence type="ECO:0000256" key="4">
    <source>
        <dbReference type="ARBA" id="ARBA00022741"/>
    </source>
</evidence>
<evidence type="ECO:0000256" key="1">
    <source>
        <dbReference type="ARBA" id="ARBA00022553"/>
    </source>
</evidence>
<dbReference type="GO" id="GO:0110001">
    <property type="term" value="C:toxin-antitoxin complex"/>
    <property type="evidence" value="ECO:0007669"/>
    <property type="project" value="InterPro"/>
</dbReference>
<evidence type="ECO:0000256" key="2">
    <source>
        <dbReference type="ARBA" id="ARBA00022649"/>
    </source>
</evidence>
<keyword evidence="3" id="KW-0540">Nuclease</keyword>
<organism evidence="6 7">
    <name type="scientific">Magnetospirillum moscoviense</name>
    <dbReference type="NCBI Taxonomy" id="1437059"/>
    <lineage>
        <taxon>Bacteria</taxon>
        <taxon>Pseudomonadati</taxon>
        <taxon>Pseudomonadota</taxon>
        <taxon>Alphaproteobacteria</taxon>
        <taxon>Rhodospirillales</taxon>
        <taxon>Rhodospirillaceae</taxon>
        <taxon>Magnetospirillum</taxon>
    </lineage>
</organism>
<keyword evidence="2" id="KW-1277">Toxin-antitoxin system</keyword>
<dbReference type="OrthoDB" id="4829434at2"/>
<evidence type="ECO:0008006" key="8">
    <source>
        <dbReference type="Google" id="ProtNLM"/>
    </source>
</evidence>
<evidence type="ECO:0000313" key="6">
    <source>
        <dbReference type="EMBL" id="OAN50474.1"/>
    </source>
</evidence>
<dbReference type="InterPro" id="IPR008201">
    <property type="entry name" value="HepT-like"/>
</dbReference>
<reference evidence="6 7" key="1">
    <citation type="submission" date="2016-04" db="EMBL/GenBank/DDBJ databases">
        <title>Draft genome sequence of freshwater magnetotactic bacteria Magnetospirillum marisnigri SP-1 and Magnetospirillum moscoviense BB-1.</title>
        <authorList>
            <person name="Koziaeva V."/>
            <person name="Dziuba M.V."/>
            <person name="Ivanov T.M."/>
            <person name="Kuznetsov B."/>
            <person name="Grouzdev D.S."/>
        </authorList>
    </citation>
    <scope>NUCLEOTIDE SEQUENCE [LARGE SCALE GENOMIC DNA]</scope>
    <source>
        <strain evidence="6 7">BB-1</strain>
    </source>
</reference>
<gene>
    <name evidence="6" type="ORF">A6A05_12475</name>
</gene>
<comment type="caution">
    <text evidence="6">The sequence shown here is derived from an EMBL/GenBank/DDBJ whole genome shotgun (WGS) entry which is preliminary data.</text>
</comment>
<dbReference type="Pfam" id="PF01934">
    <property type="entry name" value="HepT-like"/>
    <property type="match status" value="1"/>
</dbReference>
<keyword evidence="7" id="KW-1185">Reference proteome</keyword>
<keyword evidence="4" id="KW-0547">Nucleotide-binding</keyword>
<dbReference type="AlphaFoldDB" id="A0A178MRA4"/>
<dbReference type="GO" id="GO:0016787">
    <property type="term" value="F:hydrolase activity"/>
    <property type="evidence" value="ECO:0007669"/>
    <property type="project" value="UniProtKB-KW"/>
</dbReference>
<dbReference type="PANTHER" id="PTHR34139">
    <property type="entry name" value="UPF0331 PROTEIN MJ0127"/>
    <property type="match status" value="1"/>
</dbReference>
<dbReference type="Proteomes" id="UP000078543">
    <property type="component" value="Unassembled WGS sequence"/>
</dbReference>
<proteinExistence type="predicted"/>
<dbReference type="InterPro" id="IPR051813">
    <property type="entry name" value="HepT_RNase_toxin"/>
</dbReference>